<name>A0A1Y2FQI0_PROLT</name>
<dbReference type="EMBL" id="MCFI01000003">
    <property type="protein sequence ID" value="ORY86262.1"/>
    <property type="molecule type" value="Genomic_DNA"/>
</dbReference>
<comment type="caution">
    <text evidence="5">The sequence shown here is derived from an EMBL/GenBank/DDBJ whole genome shotgun (WGS) entry which is preliminary data.</text>
</comment>
<feature type="coiled-coil region" evidence="2">
    <location>
        <begin position="179"/>
        <end position="229"/>
    </location>
</feature>
<dbReference type="GO" id="GO:0036503">
    <property type="term" value="P:ERAD pathway"/>
    <property type="evidence" value="ECO:0007669"/>
    <property type="project" value="TreeGrafter"/>
</dbReference>
<dbReference type="PANTHER" id="PTHR23322:SF1">
    <property type="entry name" value="FAS-ASSOCIATED FACTOR 2"/>
    <property type="match status" value="1"/>
</dbReference>
<dbReference type="GO" id="GO:0043130">
    <property type="term" value="F:ubiquitin binding"/>
    <property type="evidence" value="ECO:0007669"/>
    <property type="project" value="TreeGrafter"/>
</dbReference>
<dbReference type="SUPFAM" id="SSF52833">
    <property type="entry name" value="Thioredoxin-like"/>
    <property type="match status" value="1"/>
</dbReference>
<dbReference type="RefSeq" id="XP_040727444.1">
    <property type="nucleotide sequence ID" value="XM_040866435.1"/>
</dbReference>
<dbReference type="InterPro" id="IPR006577">
    <property type="entry name" value="UAS"/>
</dbReference>
<feature type="signal peptide" evidence="3">
    <location>
        <begin position="1"/>
        <end position="22"/>
    </location>
</feature>
<dbReference type="InterPro" id="IPR029071">
    <property type="entry name" value="Ubiquitin-like_domsf"/>
</dbReference>
<evidence type="ECO:0000256" key="2">
    <source>
        <dbReference type="SAM" id="Coils"/>
    </source>
</evidence>
<dbReference type="InterPro" id="IPR001012">
    <property type="entry name" value="UBX_dom"/>
</dbReference>
<keyword evidence="6" id="KW-1185">Reference proteome</keyword>
<dbReference type="OrthoDB" id="1026733at2759"/>
<dbReference type="GeneID" id="63783034"/>
<organism evidence="5 6">
    <name type="scientific">Protomyces lactucae-debilis</name>
    <dbReference type="NCBI Taxonomy" id="2754530"/>
    <lineage>
        <taxon>Eukaryota</taxon>
        <taxon>Fungi</taxon>
        <taxon>Dikarya</taxon>
        <taxon>Ascomycota</taxon>
        <taxon>Taphrinomycotina</taxon>
        <taxon>Taphrinomycetes</taxon>
        <taxon>Taphrinales</taxon>
        <taxon>Protomycetaceae</taxon>
        <taxon>Protomyces</taxon>
    </lineage>
</organism>
<dbReference type="SMART" id="SM00166">
    <property type="entry name" value="UBX"/>
    <property type="match status" value="1"/>
</dbReference>
<dbReference type="OMA" id="ILIRHQW"/>
<dbReference type="Pfam" id="PF00789">
    <property type="entry name" value="UBX"/>
    <property type="match status" value="1"/>
</dbReference>
<evidence type="ECO:0000256" key="1">
    <source>
        <dbReference type="ARBA" id="ARBA00023054"/>
    </source>
</evidence>
<dbReference type="PROSITE" id="PS50033">
    <property type="entry name" value="UBX"/>
    <property type="match status" value="1"/>
</dbReference>
<dbReference type="AlphaFoldDB" id="A0A1Y2FQI0"/>
<accession>A0A1Y2FQI0</accession>
<dbReference type="Gene3D" id="3.10.20.90">
    <property type="entry name" value="Phosphatidylinositol 3-kinase Catalytic Subunit, Chain A, domain 1"/>
    <property type="match status" value="1"/>
</dbReference>
<dbReference type="STRING" id="56484.A0A1Y2FQI0"/>
<protein>
    <submittedName>
        <fullName evidence="5">UBX domain-domain-containing protein</fullName>
    </submittedName>
</protein>
<dbReference type="PANTHER" id="PTHR23322">
    <property type="entry name" value="FAS-ASSOCIATED PROTEIN"/>
    <property type="match status" value="1"/>
</dbReference>
<dbReference type="CDD" id="cd01767">
    <property type="entry name" value="UBX"/>
    <property type="match status" value="1"/>
</dbReference>
<evidence type="ECO:0000313" key="6">
    <source>
        <dbReference type="Proteomes" id="UP000193685"/>
    </source>
</evidence>
<dbReference type="InterPro" id="IPR036249">
    <property type="entry name" value="Thioredoxin-like_sf"/>
</dbReference>
<reference evidence="5 6" key="1">
    <citation type="submission" date="2016-07" db="EMBL/GenBank/DDBJ databases">
        <title>Pervasive Adenine N6-methylation of Active Genes in Fungi.</title>
        <authorList>
            <consortium name="DOE Joint Genome Institute"/>
            <person name="Mondo S.J."/>
            <person name="Dannebaum R.O."/>
            <person name="Kuo R.C."/>
            <person name="Labutti K."/>
            <person name="Haridas S."/>
            <person name="Kuo A."/>
            <person name="Salamov A."/>
            <person name="Ahrendt S.R."/>
            <person name="Lipzen A."/>
            <person name="Sullivan W."/>
            <person name="Andreopoulos W.B."/>
            <person name="Clum A."/>
            <person name="Lindquist E."/>
            <person name="Daum C."/>
            <person name="Ramamoorthy G.K."/>
            <person name="Gryganskyi A."/>
            <person name="Culley D."/>
            <person name="Magnuson J.K."/>
            <person name="James T.Y."/>
            <person name="O'Malley M.A."/>
            <person name="Stajich J.E."/>
            <person name="Spatafora J.W."/>
            <person name="Visel A."/>
            <person name="Grigoriev I.V."/>
        </authorList>
    </citation>
    <scope>NUCLEOTIDE SEQUENCE [LARGE SCALE GENOMIC DNA]</scope>
    <source>
        <strain evidence="5 6">12-1054</strain>
    </source>
</reference>
<feature type="domain" description="UBX" evidence="4">
    <location>
        <begin position="253"/>
        <end position="351"/>
    </location>
</feature>
<feature type="chain" id="PRO_5013005645" evidence="3">
    <location>
        <begin position="23"/>
        <end position="362"/>
    </location>
</feature>
<dbReference type="Gene3D" id="3.40.30.10">
    <property type="entry name" value="Glutaredoxin"/>
    <property type="match status" value="1"/>
</dbReference>
<dbReference type="Proteomes" id="UP000193685">
    <property type="component" value="Unassembled WGS sequence"/>
</dbReference>
<dbReference type="GO" id="GO:0005783">
    <property type="term" value="C:endoplasmic reticulum"/>
    <property type="evidence" value="ECO:0007669"/>
    <property type="project" value="TreeGrafter"/>
</dbReference>
<keyword evidence="3" id="KW-0732">Signal</keyword>
<evidence type="ECO:0000256" key="3">
    <source>
        <dbReference type="SAM" id="SignalP"/>
    </source>
</evidence>
<keyword evidence="1 2" id="KW-0175">Coiled coil</keyword>
<proteinExistence type="predicted"/>
<evidence type="ECO:0000259" key="4">
    <source>
        <dbReference type="PROSITE" id="PS50033"/>
    </source>
</evidence>
<dbReference type="InterPro" id="IPR050730">
    <property type="entry name" value="UBX_domain-protein"/>
</dbReference>
<evidence type="ECO:0000313" key="5">
    <source>
        <dbReference type="EMBL" id="ORY86262.1"/>
    </source>
</evidence>
<gene>
    <name evidence="5" type="ORF">BCR37DRAFT_216316</name>
</gene>
<sequence>MFRYLLSLPLKLLFSFLRLVSGSKPYRNLTADDASRNYIQTLETAQSEEHLPLLTTSYLKAVEQAKRELKFLLVVLTSSHHDDSSACKSQILCSTALRSFVQDHQILCWAGDAAENEGFHTASSLGATRFPFFAVLVYNTLRSPAGVSTVCRVEGLVEAAVLIETLTEAIDRFEPTLIAARLDQREQNASREIRREQDSAYERSLAADRRRAEEARLAEERKARELAAALEATRQRAVYRVWRHAKILPEPTSGEHVARVSFRLPDGSRIVRKFDAQCPVEELYAFVDAKINPVSVEEREQAGDSPSGPAEGNYRYSFTLAVPMPRKLVDCAQDAKIIDQREVFPSGSLIVEALEEEEATSP</sequence>
<dbReference type="SMART" id="SM00594">
    <property type="entry name" value="UAS"/>
    <property type="match status" value="1"/>
</dbReference>
<dbReference type="SUPFAM" id="SSF54236">
    <property type="entry name" value="Ubiquitin-like"/>
    <property type="match status" value="1"/>
</dbReference>